<proteinExistence type="predicted"/>
<sequence length="51" mass="5748">EIDRNVLSERHERHYAAPPRPSQVRYSSVGDFATCIEGLQAAPPLPQWSQS</sequence>
<feature type="region of interest" description="Disordered" evidence="1">
    <location>
        <begin position="1"/>
        <end position="24"/>
    </location>
</feature>
<dbReference type="EMBL" id="AGNL01018453">
    <property type="protein sequence ID" value="EJK63080.1"/>
    <property type="molecule type" value="Genomic_DNA"/>
</dbReference>
<evidence type="ECO:0000313" key="2">
    <source>
        <dbReference type="EMBL" id="EJK63080.1"/>
    </source>
</evidence>
<organism evidence="2 3">
    <name type="scientific">Thalassiosira oceanica</name>
    <name type="common">Marine diatom</name>
    <dbReference type="NCBI Taxonomy" id="159749"/>
    <lineage>
        <taxon>Eukaryota</taxon>
        <taxon>Sar</taxon>
        <taxon>Stramenopiles</taxon>
        <taxon>Ochrophyta</taxon>
        <taxon>Bacillariophyta</taxon>
        <taxon>Coscinodiscophyceae</taxon>
        <taxon>Thalassiosirophycidae</taxon>
        <taxon>Thalassiosirales</taxon>
        <taxon>Thalassiosiraceae</taxon>
        <taxon>Thalassiosira</taxon>
    </lineage>
</organism>
<reference evidence="2 3" key="1">
    <citation type="journal article" date="2012" name="Genome Biol.">
        <title>Genome and low-iron response of an oceanic diatom adapted to chronic iron limitation.</title>
        <authorList>
            <person name="Lommer M."/>
            <person name="Specht M."/>
            <person name="Roy A.S."/>
            <person name="Kraemer L."/>
            <person name="Andreson R."/>
            <person name="Gutowska M.A."/>
            <person name="Wolf J."/>
            <person name="Bergner S.V."/>
            <person name="Schilhabel M.B."/>
            <person name="Klostermeier U.C."/>
            <person name="Beiko R.G."/>
            <person name="Rosenstiel P."/>
            <person name="Hippler M."/>
            <person name="Laroche J."/>
        </authorList>
    </citation>
    <scope>NUCLEOTIDE SEQUENCE [LARGE SCALE GENOMIC DNA]</scope>
    <source>
        <strain evidence="2 3">CCMP1005</strain>
    </source>
</reference>
<evidence type="ECO:0000256" key="1">
    <source>
        <dbReference type="SAM" id="MobiDB-lite"/>
    </source>
</evidence>
<feature type="non-terminal residue" evidence="2">
    <location>
        <position position="1"/>
    </location>
</feature>
<comment type="caution">
    <text evidence="2">The sequence shown here is derived from an EMBL/GenBank/DDBJ whole genome shotgun (WGS) entry which is preliminary data.</text>
</comment>
<gene>
    <name evidence="2" type="ORF">THAOC_16282</name>
</gene>
<feature type="compositionally biased region" description="Basic and acidic residues" evidence="1">
    <location>
        <begin position="1"/>
        <end position="15"/>
    </location>
</feature>
<keyword evidence="3" id="KW-1185">Reference proteome</keyword>
<evidence type="ECO:0000313" key="3">
    <source>
        <dbReference type="Proteomes" id="UP000266841"/>
    </source>
</evidence>
<name>K0SCI9_THAOC</name>
<accession>K0SCI9</accession>
<dbReference type="Proteomes" id="UP000266841">
    <property type="component" value="Unassembled WGS sequence"/>
</dbReference>
<dbReference type="AlphaFoldDB" id="K0SCI9"/>
<protein>
    <submittedName>
        <fullName evidence="2">Uncharacterized protein</fullName>
    </submittedName>
</protein>